<dbReference type="AlphaFoldDB" id="A0A4Q0MBD6"/>
<dbReference type="RefSeq" id="WP_128768659.1">
    <property type="nucleotide sequence ID" value="NZ_RXOC01000004.1"/>
</dbReference>
<accession>A0A4Q0MBD6</accession>
<proteinExistence type="predicted"/>
<comment type="caution">
    <text evidence="1">The sequence shown here is derived from an EMBL/GenBank/DDBJ whole genome shotgun (WGS) entry which is preliminary data.</text>
</comment>
<evidence type="ECO:0000313" key="1">
    <source>
        <dbReference type="EMBL" id="RXF70353.1"/>
    </source>
</evidence>
<evidence type="ECO:0000313" key="2">
    <source>
        <dbReference type="Proteomes" id="UP000290848"/>
    </source>
</evidence>
<gene>
    <name evidence="1" type="ORF">EKH83_06785</name>
</gene>
<dbReference type="Proteomes" id="UP000290848">
    <property type="component" value="Unassembled WGS sequence"/>
</dbReference>
<organism evidence="1 2">
    <name type="scientific">Arcticibacter tournemirensis</name>
    <dbReference type="NCBI Taxonomy" id="699437"/>
    <lineage>
        <taxon>Bacteria</taxon>
        <taxon>Pseudomonadati</taxon>
        <taxon>Bacteroidota</taxon>
        <taxon>Sphingobacteriia</taxon>
        <taxon>Sphingobacteriales</taxon>
        <taxon>Sphingobacteriaceae</taxon>
        <taxon>Arcticibacter</taxon>
    </lineage>
</organism>
<dbReference type="EMBL" id="RXOC01000004">
    <property type="protein sequence ID" value="RXF70353.1"/>
    <property type="molecule type" value="Genomic_DNA"/>
</dbReference>
<sequence length="103" mass="12284">MVGLVTQKEGREYRIPQFVILSLISDQQRFLIEGAGYIFSSQKIKEGIEYEFLISEFEEPSEQIPPPELNHEFEEALFSEENQWKYKLQLYRKLEAILKKKRV</sequence>
<name>A0A4Q0MBD6_9SPHI</name>
<reference evidence="1 2" key="1">
    <citation type="submission" date="2018-12" db="EMBL/GenBank/DDBJ databases">
        <title>The Draft Genome Sequence of the Soil Bacterium Pedobacter tournemirensis R1.</title>
        <authorList>
            <person name="He J."/>
        </authorList>
    </citation>
    <scope>NUCLEOTIDE SEQUENCE [LARGE SCALE GENOMIC DNA]</scope>
    <source>
        <strain evidence="1 2">R1</strain>
    </source>
</reference>
<protein>
    <submittedName>
        <fullName evidence="1">Uncharacterized protein</fullName>
    </submittedName>
</protein>